<gene>
    <name evidence="3" type="ORF">JCM31826_11400</name>
</gene>
<evidence type="ECO:0000256" key="1">
    <source>
        <dbReference type="PROSITE-ProRule" id="PRU00169"/>
    </source>
</evidence>
<evidence type="ECO:0000313" key="3">
    <source>
        <dbReference type="EMBL" id="GCD77658.1"/>
    </source>
</evidence>
<organism evidence="3 4">
    <name type="scientific">Thermaurantimonas aggregans</name>
    <dbReference type="NCBI Taxonomy" id="2173829"/>
    <lineage>
        <taxon>Bacteria</taxon>
        <taxon>Pseudomonadati</taxon>
        <taxon>Bacteroidota</taxon>
        <taxon>Flavobacteriia</taxon>
        <taxon>Flavobacteriales</taxon>
        <taxon>Schleiferiaceae</taxon>
        <taxon>Thermaurantimonas</taxon>
    </lineage>
</organism>
<dbReference type="Gene3D" id="3.40.50.2300">
    <property type="match status" value="1"/>
</dbReference>
<keyword evidence="4" id="KW-1185">Reference proteome</keyword>
<proteinExistence type="predicted"/>
<dbReference type="AlphaFoldDB" id="A0A401XKY2"/>
<name>A0A401XKY2_9FLAO</name>
<keyword evidence="1" id="KW-0597">Phosphoprotein</keyword>
<dbReference type="PROSITE" id="PS50110">
    <property type="entry name" value="RESPONSE_REGULATORY"/>
    <property type="match status" value="1"/>
</dbReference>
<dbReference type="InterPro" id="IPR011006">
    <property type="entry name" value="CheY-like_superfamily"/>
</dbReference>
<dbReference type="RefSeq" id="WP_124397723.1">
    <property type="nucleotide sequence ID" value="NZ_BHZE01000009.1"/>
</dbReference>
<dbReference type="EMBL" id="BHZE01000009">
    <property type="protein sequence ID" value="GCD77658.1"/>
    <property type="molecule type" value="Genomic_DNA"/>
</dbReference>
<sequence>MSKIVVLNVDDDDVTLMLHKMLVKALGFCDEVENFISGESALEYLQSASFSAESNYIILLDINMPGMSGWDFLDKIDHIDGLKAYVALVTSSIDSRDQEKAKNYKKVIDFFIKPLHKNHLSSFFQKVKLLLEQ</sequence>
<dbReference type="SMART" id="SM00448">
    <property type="entry name" value="REC"/>
    <property type="match status" value="1"/>
</dbReference>
<dbReference type="Pfam" id="PF00072">
    <property type="entry name" value="Response_reg"/>
    <property type="match status" value="1"/>
</dbReference>
<feature type="modified residue" description="4-aspartylphosphate" evidence="1">
    <location>
        <position position="61"/>
    </location>
</feature>
<dbReference type="InterPro" id="IPR052893">
    <property type="entry name" value="TCS_response_regulator"/>
</dbReference>
<dbReference type="CDD" id="cd00156">
    <property type="entry name" value="REC"/>
    <property type="match status" value="1"/>
</dbReference>
<comment type="caution">
    <text evidence="3">The sequence shown here is derived from an EMBL/GenBank/DDBJ whole genome shotgun (WGS) entry which is preliminary data.</text>
</comment>
<dbReference type="SUPFAM" id="SSF52172">
    <property type="entry name" value="CheY-like"/>
    <property type="match status" value="1"/>
</dbReference>
<dbReference type="InterPro" id="IPR001789">
    <property type="entry name" value="Sig_transdc_resp-reg_receiver"/>
</dbReference>
<evidence type="ECO:0000259" key="2">
    <source>
        <dbReference type="PROSITE" id="PS50110"/>
    </source>
</evidence>
<reference evidence="3 4" key="1">
    <citation type="submission" date="2018-11" db="EMBL/GenBank/DDBJ databases">
        <title>Schleiferia aggregans sp. nov., a moderately thermophilic heterotrophic bacterium isolated from microbial mats at a terrestrial hot spring.</title>
        <authorList>
            <person name="Iino T."/>
            <person name="Ohkuma M."/>
            <person name="Haruta S."/>
        </authorList>
    </citation>
    <scope>NUCLEOTIDE SEQUENCE [LARGE SCALE GENOMIC DNA]</scope>
    <source>
        <strain evidence="3 4">LA</strain>
    </source>
</reference>
<feature type="domain" description="Response regulatory" evidence="2">
    <location>
        <begin position="5"/>
        <end position="128"/>
    </location>
</feature>
<dbReference type="OrthoDB" id="673128at2"/>
<dbReference type="PANTHER" id="PTHR44520">
    <property type="entry name" value="RESPONSE REGULATOR RCP1-RELATED"/>
    <property type="match status" value="1"/>
</dbReference>
<dbReference type="PANTHER" id="PTHR44520:SF2">
    <property type="entry name" value="RESPONSE REGULATOR RCP1"/>
    <property type="match status" value="1"/>
</dbReference>
<accession>A0A401XKY2</accession>
<protein>
    <submittedName>
        <fullName evidence="3">Response regulator</fullName>
    </submittedName>
</protein>
<evidence type="ECO:0000313" key="4">
    <source>
        <dbReference type="Proteomes" id="UP000286715"/>
    </source>
</evidence>
<dbReference type="Proteomes" id="UP000286715">
    <property type="component" value="Unassembled WGS sequence"/>
</dbReference>
<dbReference type="GO" id="GO:0000160">
    <property type="term" value="P:phosphorelay signal transduction system"/>
    <property type="evidence" value="ECO:0007669"/>
    <property type="project" value="InterPro"/>
</dbReference>